<dbReference type="OrthoDB" id="1937290at2759"/>
<organism evidence="1 2">
    <name type="scientific">Rhododendron simsii</name>
    <name type="common">Sims's rhododendron</name>
    <dbReference type="NCBI Taxonomy" id="118357"/>
    <lineage>
        <taxon>Eukaryota</taxon>
        <taxon>Viridiplantae</taxon>
        <taxon>Streptophyta</taxon>
        <taxon>Embryophyta</taxon>
        <taxon>Tracheophyta</taxon>
        <taxon>Spermatophyta</taxon>
        <taxon>Magnoliopsida</taxon>
        <taxon>eudicotyledons</taxon>
        <taxon>Gunneridae</taxon>
        <taxon>Pentapetalae</taxon>
        <taxon>asterids</taxon>
        <taxon>Ericales</taxon>
        <taxon>Ericaceae</taxon>
        <taxon>Ericoideae</taxon>
        <taxon>Rhodoreae</taxon>
        <taxon>Rhododendron</taxon>
    </lineage>
</organism>
<evidence type="ECO:0000313" key="2">
    <source>
        <dbReference type="Proteomes" id="UP000626092"/>
    </source>
</evidence>
<name>A0A834HGU3_RHOSS</name>
<protein>
    <recommendedName>
        <fullName evidence="3">BED-type domain-containing protein</fullName>
    </recommendedName>
</protein>
<evidence type="ECO:0008006" key="3">
    <source>
        <dbReference type="Google" id="ProtNLM"/>
    </source>
</evidence>
<dbReference type="Proteomes" id="UP000626092">
    <property type="component" value="Unassembled WGS sequence"/>
</dbReference>
<dbReference type="EMBL" id="WJXA01000002">
    <property type="protein sequence ID" value="KAF7150894.1"/>
    <property type="molecule type" value="Genomic_DNA"/>
</dbReference>
<reference evidence="1" key="1">
    <citation type="submission" date="2019-11" db="EMBL/GenBank/DDBJ databases">
        <authorList>
            <person name="Liu Y."/>
            <person name="Hou J."/>
            <person name="Li T.-Q."/>
            <person name="Guan C.-H."/>
            <person name="Wu X."/>
            <person name="Wu H.-Z."/>
            <person name="Ling F."/>
            <person name="Zhang R."/>
            <person name="Shi X.-G."/>
            <person name="Ren J.-P."/>
            <person name="Chen E.-F."/>
            <person name="Sun J.-M."/>
        </authorList>
    </citation>
    <scope>NUCLEOTIDE SEQUENCE</scope>
    <source>
        <strain evidence="1">Adult_tree_wgs_1</strain>
        <tissue evidence="1">Leaves</tissue>
    </source>
</reference>
<keyword evidence="2" id="KW-1185">Reference proteome</keyword>
<evidence type="ECO:0000313" key="1">
    <source>
        <dbReference type="EMBL" id="KAF7150894.1"/>
    </source>
</evidence>
<proteinExistence type="predicted"/>
<accession>A0A834HGU3</accession>
<comment type="caution">
    <text evidence="1">The sequence shown here is derived from an EMBL/GenBank/DDBJ whole genome shotgun (WGS) entry which is preliminary data.</text>
</comment>
<dbReference type="AlphaFoldDB" id="A0A834HGU3"/>
<sequence>MDCDTLQWYASPSLSLYARNDSTCDFESVFCDLISSTGNRLGHALLLMNVMDSNFFDFLHDEVVEDDKNLKELLRRWSVLMNYHLGSLRGLGLGSFVMSCNQSSHRSLLAKLYLDRETIDKKIESSLLEWSIDGISTLTVVNVADEGGGNRTWICNYCNKRVVGSYTKVKGHLLRLPHHSVEGCLSISDQVLEAIRKEHEAVEAKKAQLALNARKKAE</sequence>
<gene>
    <name evidence="1" type="ORF">RHSIM_Rhsim02G0187800</name>
</gene>